<evidence type="ECO:0000313" key="3">
    <source>
        <dbReference type="Proteomes" id="UP001597302"/>
    </source>
</evidence>
<dbReference type="EMBL" id="JBHTOQ010000003">
    <property type="protein sequence ID" value="MFD1480206.1"/>
    <property type="molecule type" value="Genomic_DNA"/>
</dbReference>
<sequence length="193" mass="21804">MRLLSVLKAGLVAGCTTMGIPAKGDVPLANVDLEWIYGAWYIVGTIPNFLERGVVGGYDVYGPGRNGRIREDFHMRRGGFHKKQQHYTVAIDVLPDTGNADWRVKPIWPLRLPFLVVYVDPDYRYVLFGEQNRKWGWIYSRTKQVSDADYQMLLGRFAALGWDSSLFRKIVQTPDQIGAPGFLSDGIKPSPVE</sequence>
<reference evidence="3" key="1">
    <citation type="journal article" date="2019" name="Int. J. Syst. Evol. Microbiol.">
        <title>The Global Catalogue of Microorganisms (GCM) 10K type strain sequencing project: providing services to taxonomists for standard genome sequencing and annotation.</title>
        <authorList>
            <consortium name="The Broad Institute Genomics Platform"/>
            <consortium name="The Broad Institute Genome Sequencing Center for Infectious Disease"/>
            <person name="Wu L."/>
            <person name="Ma J."/>
        </authorList>
    </citation>
    <scope>NUCLEOTIDE SEQUENCE [LARGE SCALE GENOMIC DNA]</scope>
    <source>
        <strain evidence="3">CCM 8875</strain>
    </source>
</reference>
<evidence type="ECO:0000313" key="2">
    <source>
        <dbReference type="EMBL" id="MFD1480206.1"/>
    </source>
</evidence>
<organism evidence="2 3">
    <name type="scientific">Paracoccus nototheniae</name>
    <dbReference type="NCBI Taxonomy" id="2489002"/>
    <lineage>
        <taxon>Bacteria</taxon>
        <taxon>Pseudomonadati</taxon>
        <taxon>Pseudomonadota</taxon>
        <taxon>Alphaproteobacteria</taxon>
        <taxon>Rhodobacterales</taxon>
        <taxon>Paracoccaceae</taxon>
        <taxon>Paracoccus</taxon>
    </lineage>
</organism>
<gene>
    <name evidence="2" type="ORF">ACFQ5P_02740</name>
</gene>
<comment type="caution">
    <text evidence="2">The sequence shown here is derived from an EMBL/GenBank/DDBJ whole genome shotgun (WGS) entry which is preliminary data.</text>
</comment>
<protein>
    <submittedName>
        <fullName evidence="2">Lipocalin family protein</fullName>
    </submittedName>
</protein>
<dbReference type="RefSeq" id="WP_165571024.1">
    <property type="nucleotide sequence ID" value="NZ_CBCSAJ010000006.1"/>
</dbReference>
<feature type="domain" description="Lipocalin/cytosolic fatty-acid binding" evidence="1">
    <location>
        <begin position="31"/>
        <end position="170"/>
    </location>
</feature>
<keyword evidence="3" id="KW-1185">Reference proteome</keyword>
<dbReference type="SUPFAM" id="SSF50814">
    <property type="entry name" value="Lipocalins"/>
    <property type="match status" value="1"/>
</dbReference>
<dbReference type="Proteomes" id="UP001597302">
    <property type="component" value="Unassembled WGS sequence"/>
</dbReference>
<proteinExistence type="predicted"/>
<dbReference type="Pfam" id="PF08212">
    <property type="entry name" value="Lipocalin_2"/>
    <property type="match status" value="1"/>
</dbReference>
<dbReference type="InterPro" id="IPR000566">
    <property type="entry name" value="Lipocln_cytosolic_FA-bd_dom"/>
</dbReference>
<name>A0ABW4DV91_9RHOB</name>
<accession>A0ABW4DV91</accession>
<dbReference type="InterPro" id="IPR012674">
    <property type="entry name" value="Calycin"/>
</dbReference>
<evidence type="ECO:0000259" key="1">
    <source>
        <dbReference type="Pfam" id="PF08212"/>
    </source>
</evidence>
<dbReference type="Gene3D" id="2.40.128.20">
    <property type="match status" value="1"/>
</dbReference>